<organism evidence="3 4">
    <name type="scientific">Morella rubra</name>
    <name type="common">Chinese bayberry</name>
    <dbReference type="NCBI Taxonomy" id="262757"/>
    <lineage>
        <taxon>Eukaryota</taxon>
        <taxon>Viridiplantae</taxon>
        <taxon>Streptophyta</taxon>
        <taxon>Embryophyta</taxon>
        <taxon>Tracheophyta</taxon>
        <taxon>Spermatophyta</taxon>
        <taxon>Magnoliopsida</taxon>
        <taxon>eudicotyledons</taxon>
        <taxon>Gunneridae</taxon>
        <taxon>Pentapetalae</taxon>
        <taxon>rosids</taxon>
        <taxon>fabids</taxon>
        <taxon>Fagales</taxon>
        <taxon>Myricaceae</taxon>
        <taxon>Morella</taxon>
    </lineage>
</organism>
<proteinExistence type="predicted"/>
<dbReference type="Proteomes" id="UP000516437">
    <property type="component" value="Chromosome 3"/>
</dbReference>
<sequence length="188" mass="21359">MVDSEYEEDQLPEGEIVGLPEPLLDEEQLSEGEIVGLPEPLLDEEQLSEEEIVGLPWPLLDEEAEEDQLPEEEIVFIAMNADLRYFFEDIIVDVGGGTKNKRQNAPKHGIGKQMQTLKEVLKPDQNCGIEFDACEKDLIPESNFEDKSKSVCDSSSTSCLKEKIETAKRKLRHAYEELENAKRRKHSN</sequence>
<gene>
    <name evidence="3" type="ORF">CJ030_MR3G005789</name>
</gene>
<name>A0A6A1WAD5_9ROSI</name>
<evidence type="ECO:0000313" key="3">
    <source>
        <dbReference type="EMBL" id="KAB1219780.1"/>
    </source>
</evidence>
<evidence type="ECO:0000256" key="2">
    <source>
        <dbReference type="SAM" id="MobiDB-lite"/>
    </source>
</evidence>
<dbReference type="AlphaFoldDB" id="A0A6A1WAD5"/>
<evidence type="ECO:0000313" key="4">
    <source>
        <dbReference type="Proteomes" id="UP000516437"/>
    </source>
</evidence>
<feature type="region of interest" description="Disordered" evidence="2">
    <location>
        <begin position="1"/>
        <end position="21"/>
    </location>
</feature>
<reference evidence="3 4" key="1">
    <citation type="journal article" date="2019" name="Plant Biotechnol. J.">
        <title>The red bayberry genome and genetic basis of sex determination.</title>
        <authorList>
            <person name="Jia H.M."/>
            <person name="Jia H.J."/>
            <person name="Cai Q.L."/>
            <person name="Wang Y."/>
            <person name="Zhao H.B."/>
            <person name="Yang W.F."/>
            <person name="Wang G.Y."/>
            <person name="Li Y.H."/>
            <person name="Zhan D.L."/>
            <person name="Shen Y.T."/>
            <person name="Niu Q.F."/>
            <person name="Chang L."/>
            <person name="Qiu J."/>
            <person name="Zhao L."/>
            <person name="Xie H.B."/>
            <person name="Fu W.Y."/>
            <person name="Jin J."/>
            <person name="Li X.W."/>
            <person name="Jiao Y."/>
            <person name="Zhou C.C."/>
            <person name="Tu T."/>
            <person name="Chai C.Y."/>
            <person name="Gao J.L."/>
            <person name="Fan L.J."/>
            <person name="van de Weg E."/>
            <person name="Wang J.Y."/>
            <person name="Gao Z.S."/>
        </authorList>
    </citation>
    <scope>NUCLEOTIDE SEQUENCE [LARGE SCALE GENOMIC DNA]</scope>
    <source>
        <tissue evidence="3">Leaves</tissue>
    </source>
</reference>
<keyword evidence="4" id="KW-1185">Reference proteome</keyword>
<protein>
    <submittedName>
        <fullName evidence="3">Uncharacterized protein</fullName>
    </submittedName>
</protein>
<comment type="caution">
    <text evidence="3">The sequence shown here is derived from an EMBL/GenBank/DDBJ whole genome shotgun (WGS) entry which is preliminary data.</text>
</comment>
<evidence type="ECO:0000256" key="1">
    <source>
        <dbReference type="SAM" id="Coils"/>
    </source>
</evidence>
<feature type="compositionally biased region" description="Acidic residues" evidence="2">
    <location>
        <begin position="1"/>
        <end position="12"/>
    </location>
</feature>
<accession>A0A6A1WAD5</accession>
<keyword evidence="1" id="KW-0175">Coiled coil</keyword>
<dbReference type="EMBL" id="RXIC02000021">
    <property type="protein sequence ID" value="KAB1219780.1"/>
    <property type="molecule type" value="Genomic_DNA"/>
</dbReference>
<feature type="coiled-coil region" evidence="1">
    <location>
        <begin position="157"/>
        <end position="188"/>
    </location>
</feature>